<dbReference type="Proteomes" id="UP000481153">
    <property type="component" value="Unassembled WGS sequence"/>
</dbReference>
<keyword evidence="1" id="KW-0812">Transmembrane</keyword>
<evidence type="ECO:0000313" key="3">
    <source>
        <dbReference type="EMBL" id="KAF0737436.1"/>
    </source>
</evidence>
<dbReference type="EMBL" id="VJMJ01000084">
    <property type="protein sequence ID" value="KAF0737436.1"/>
    <property type="molecule type" value="Genomic_DNA"/>
</dbReference>
<accession>A0A6G0XBA1</accession>
<keyword evidence="1" id="KW-0472">Membrane</keyword>
<dbReference type="VEuPathDB" id="FungiDB:AeMF1_007037"/>
<organism evidence="3 4">
    <name type="scientific">Aphanomyces euteiches</name>
    <dbReference type="NCBI Taxonomy" id="100861"/>
    <lineage>
        <taxon>Eukaryota</taxon>
        <taxon>Sar</taxon>
        <taxon>Stramenopiles</taxon>
        <taxon>Oomycota</taxon>
        <taxon>Saprolegniomycetes</taxon>
        <taxon>Saprolegniales</taxon>
        <taxon>Verrucalvaceae</taxon>
        <taxon>Aphanomyces</taxon>
    </lineage>
</organism>
<keyword evidence="4" id="KW-1185">Reference proteome</keyword>
<sequence length="340" mass="38566">MMDSALSMKVAKCVEKLALCGEWIADKKFSKLQRLVRDKAKSEDKDAMLRDVMPLAAPMTKLLPSIKAHVVQATCMLITTLALTLGISFSPFADQVVVALLHVGRETRLTPQGRVETSNMIRNAGESCLDVLSTHCSYDLDAWMDEYYVPLSGIAMKCRTKAALERYRDRIQDCIHDAIYDHDIRVRQEARAVFCTFSDIWEDDLDDLVHIPPAETRSLLVACHPRERITLALEKQSSRMEPSMMNEPMMAEAVVLTKTVVDDATHLSMLDVHILFVMGFLLFLCMSVVSFPVLVRRLQDAVVHPSRVWMHTSQWFANTWTRCQEDLTLDVATWTKTSVD</sequence>
<dbReference type="Pfam" id="PF12348">
    <property type="entry name" value="CLASP_N"/>
    <property type="match status" value="1"/>
</dbReference>
<feature type="transmembrane region" description="Helical" evidence="1">
    <location>
        <begin position="274"/>
        <end position="295"/>
    </location>
</feature>
<protein>
    <recommendedName>
        <fullName evidence="2">CLASP N-terminal domain-containing protein</fullName>
    </recommendedName>
</protein>
<keyword evidence="1" id="KW-1133">Transmembrane helix</keyword>
<dbReference type="InterPro" id="IPR016024">
    <property type="entry name" value="ARM-type_fold"/>
</dbReference>
<gene>
    <name evidence="3" type="ORF">Ae201684_006598</name>
</gene>
<dbReference type="AlphaFoldDB" id="A0A6G0XBA1"/>
<dbReference type="SUPFAM" id="SSF48371">
    <property type="entry name" value="ARM repeat"/>
    <property type="match status" value="1"/>
</dbReference>
<evidence type="ECO:0000313" key="4">
    <source>
        <dbReference type="Proteomes" id="UP000481153"/>
    </source>
</evidence>
<dbReference type="Gene3D" id="1.25.10.10">
    <property type="entry name" value="Leucine-rich Repeat Variant"/>
    <property type="match status" value="2"/>
</dbReference>
<proteinExistence type="predicted"/>
<evidence type="ECO:0000256" key="1">
    <source>
        <dbReference type="SAM" id="Phobius"/>
    </source>
</evidence>
<evidence type="ECO:0000259" key="2">
    <source>
        <dbReference type="Pfam" id="PF12348"/>
    </source>
</evidence>
<comment type="caution">
    <text evidence="3">The sequence shown here is derived from an EMBL/GenBank/DDBJ whole genome shotgun (WGS) entry which is preliminary data.</text>
</comment>
<feature type="domain" description="CLASP N-terminal" evidence="2">
    <location>
        <begin position="27"/>
        <end position="204"/>
    </location>
</feature>
<dbReference type="InterPro" id="IPR024395">
    <property type="entry name" value="CLASP_N_dom"/>
</dbReference>
<name>A0A6G0XBA1_9STRA</name>
<reference evidence="3 4" key="1">
    <citation type="submission" date="2019-07" db="EMBL/GenBank/DDBJ databases">
        <title>Genomics analysis of Aphanomyces spp. identifies a new class of oomycete effector associated with host adaptation.</title>
        <authorList>
            <person name="Gaulin E."/>
        </authorList>
    </citation>
    <scope>NUCLEOTIDE SEQUENCE [LARGE SCALE GENOMIC DNA]</scope>
    <source>
        <strain evidence="3 4">ATCC 201684</strain>
    </source>
</reference>
<dbReference type="InterPro" id="IPR011989">
    <property type="entry name" value="ARM-like"/>
</dbReference>